<dbReference type="AlphaFoldDB" id="A0A319EUG0"/>
<gene>
    <name evidence="1" type="ORF">BO78DRAFT_387857</name>
</gene>
<dbReference type="EMBL" id="KZ826360">
    <property type="protein sequence ID" value="PYI05169.1"/>
    <property type="molecule type" value="Genomic_DNA"/>
</dbReference>
<accession>A0A319EUG0</accession>
<proteinExistence type="predicted"/>
<keyword evidence="2" id="KW-1185">Reference proteome</keyword>
<protein>
    <submittedName>
        <fullName evidence="1">Uncharacterized protein</fullName>
    </submittedName>
</protein>
<evidence type="ECO:0000313" key="2">
    <source>
        <dbReference type="Proteomes" id="UP000248423"/>
    </source>
</evidence>
<dbReference type="VEuPathDB" id="FungiDB:BO78DRAFT_387857"/>
<name>A0A319EUG0_ASPSB</name>
<evidence type="ECO:0000313" key="1">
    <source>
        <dbReference type="EMBL" id="PYI05169.1"/>
    </source>
</evidence>
<reference evidence="1 2" key="1">
    <citation type="submission" date="2018-02" db="EMBL/GenBank/DDBJ databases">
        <title>The genomes of Aspergillus section Nigri reveals drivers in fungal speciation.</title>
        <authorList>
            <consortium name="DOE Joint Genome Institute"/>
            <person name="Vesth T.C."/>
            <person name="Nybo J."/>
            <person name="Theobald S."/>
            <person name="Brandl J."/>
            <person name="Frisvad J.C."/>
            <person name="Nielsen K.F."/>
            <person name="Lyhne E.K."/>
            <person name="Kogle M.E."/>
            <person name="Kuo A."/>
            <person name="Riley R."/>
            <person name="Clum A."/>
            <person name="Nolan M."/>
            <person name="Lipzen A."/>
            <person name="Salamov A."/>
            <person name="Henrissat B."/>
            <person name="Wiebenga A."/>
            <person name="De vries R.P."/>
            <person name="Grigoriev I.V."/>
            <person name="Mortensen U.H."/>
            <person name="Andersen M.R."/>
            <person name="Baker S.E."/>
        </authorList>
    </citation>
    <scope>NUCLEOTIDE SEQUENCE [LARGE SCALE GENOMIC DNA]</scope>
    <source>
        <strain evidence="1 2">CBS 121057</strain>
    </source>
</reference>
<sequence>MGGEKEKKKKKRKRDGKMRELELIPAASCEEGAGRGKVMHEEGVSVPPALIVKMAMFHYQETSARQPRTDVQTWLTADRMIGELAKSSWILGAEERGVILLISTVLCRRCGNWYIRTHRLMFFGLPGTFRWLLISIKHTTIPEDEVRLVGHSFSSVVVGTFWSDNLD</sequence>
<dbReference type="Proteomes" id="UP000248423">
    <property type="component" value="Unassembled WGS sequence"/>
</dbReference>
<organism evidence="1 2">
    <name type="scientific">Aspergillus sclerotiicarbonarius (strain CBS 121057 / IBT 28362)</name>
    <dbReference type="NCBI Taxonomy" id="1448318"/>
    <lineage>
        <taxon>Eukaryota</taxon>
        <taxon>Fungi</taxon>
        <taxon>Dikarya</taxon>
        <taxon>Ascomycota</taxon>
        <taxon>Pezizomycotina</taxon>
        <taxon>Eurotiomycetes</taxon>
        <taxon>Eurotiomycetidae</taxon>
        <taxon>Eurotiales</taxon>
        <taxon>Aspergillaceae</taxon>
        <taxon>Aspergillus</taxon>
        <taxon>Aspergillus subgen. Circumdati</taxon>
    </lineage>
</organism>